<protein>
    <submittedName>
        <fullName evidence="1">Uncharacterized protein</fullName>
    </submittedName>
</protein>
<proteinExistence type="predicted"/>
<evidence type="ECO:0000313" key="1">
    <source>
        <dbReference type="EnsemblPlants" id="KQK91952"/>
    </source>
</evidence>
<dbReference type="Gramene" id="KQK91952">
    <property type="protein sequence ID" value="KQK91952"/>
    <property type="gene ID" value="SETIT_038394mg"/>
</dbReference>
<name>K4AHN7_SETIT</name>
<dbReference type="EMBL" id="AGNK02006085">
    <property type="status" value="NOT_ANNOTATED_CDS"/>
    <property type="molecule type" value="Genomic_DNA"/>
</dbReference>
<dbReference type="EnsemblPlants" id="KQK91952">
    <property type="protein sequence ID" value="KQK91952"/>
    <property type="gene ID" value="SETIT_038394mg"/>
</dbReference>
<keyword evidence="2" id="KW-1185">Reference proteome</keyword>
<evidence type="ECO:0000313" key="2">
    <source>
        <dbReference type="Proteomes" id="UP000004995"/>
    </source>
</evidence>
<dbReference type="HOGENOM" id="CLU_2798816_0_0_1"/>
<sequence>MNYLLSGRYMGRACIWRAQRRRDGLVCIWSSCQAQPTRNPSPNKIGTNSPMLSKIVRLLPAHPLVKPN</sequence>
<organism evidence="1 2">
    <name type="scientific">Setaria italica</name>
    <name type="common">Foxtail millet</name>
    <name type="synonym">Panicum italicum</name>
    <dbReference type="NCBI Taxonomy" id="4555"/>
    <lineage>
        <taxon>Eukaryota</taxon>
        <taxon>Viridiplantae</taxon>
        <taxon>Streptophyta</taxon>
        <taxon>Embryophyta</taxon>
        <taxon>Tracheophyta</taxon>
        <taxon>Spermatophyta</taxon>
        <taxon>Magnoliopsida</taxon>
        <taxon>Liliopsida</taxon>
        <taxon>Poales</taxon>
        <taxon>Poaceae</taxon>
        <taxon>PACMAD clade</taxon>
        <taxon>Panicoideae</taxon>
        <taxon>Panicodae</taxon>
        <taxon>Paniceae</taxon>
        <taxon>Cenchrinae</taxon>
        <taxon>Setaria</taxon>
    </lineage>
</organism>
<dbReference type="AlphaFoldDB" id="K4AHN7"/>
<reference evidence="2" key="1">
    <citation type="journal article" date="2012" name="Nat. Biotechnol.">
        <title>Reference genome sequence of the model plant Setaria.</title>
        <authorList>
            <person name="Bennetzen J.L."/>
            <person name="Schmutz J."/>
            <person name="Wang H."/>
            <person name="Percifield R."/>
            <person name="Hawkins J."/>
            <person name="Pontaroli A.C."/>
            <person name="Estep M."/>
            <person name="Feng L."/>
            <person name="Vaughn J.N."/>
            <person name="Grimwood J."/>
            <person name="Jenkins J."/>
            <person name="Barry K."/>
            <person name="Lindquist E."/>
            <person name="Hellsten U."/>
            <person name="Deshpande S."/>
            <person name="Wang X."/>
            <person name="Wu X."/>
            <person name="Mitros T."/>
            <person name="Triplett J."/>
            <person name="Yang X."/>
            <person name="Ye C.Y."/>
            <person name="Mauro-Herrera M."/>
            <person name="Wang L."/>
            <person name="Li P."/>
            <person name="Sharma M."/>
            <person name="Sharma R."/>
            <person name="Ronald P.C."/>
            <person name="Panaud O."/>
            <person name="Kellogg E.A."/>
            <person name="Brutnell T.P."/>
            <person name="Doust A.N."/>
            <person name="Tuskan G.A."/>
            <person name="Rokhsar D."/>
            <person name="Devos K.M."/>
        </authorList>
    </citation>
    <scope>NUCLEOTIDE SEQUENCE [LARGE SCALE GENOMIC DNA]</scope>
    <source>
        <strain evidence="2">cv. Yugu1</strain>
    </source>
</reference>
<accession>K4AHN7</accession>
<dbReference type="Proteomes" id="UP000004995">
    <property type="component" value="Unassembled WGS sequence"/>
</dbReference>
<dbReference type="InParanoid" id="K4AHN7"/>
<reference evidence="1" key="2">
    <citation type="submission" date="2018-08" db="UniProtKB">
        <authorList>
            <consortium name="EnsemblPlants"/>
        </authorList>
    </citation>
    <scope>IDENTIFICATION</scope>
    <source>
        <strain evidence="1">Yugu1</strain>
    </source>
</reference>